<dbReference type="Gene3D" id="3.40.630.30">
    <property type="match status" value="1"/>
</dbReference>
<dbReference type="SUPFAM" id="SSF55729">
    <property type="entry name" value="Acyl-CoA N-acyltransferases (Nat)"/>
    <property type="match status" value="1"/>
</dbReference>
<dbReference type="Proteomes" id="UP000318199">
    <property type="component" value="Unassembled WGS sequence"/>
</dbReference>
<reference evidence="2 3" key="1">
    <citation type="submission" date="2019-07" db="EMBL/GenBank/DDBJ databases">
        <title>Caenimonas sedimenti sp. nov., isolated from activated sludge.</title>
        <authorList>
            <person name="Xu J."/>
        </authorList>
    </citation>
    <scope>NUCLEOTIDE SEQUENCE [LARGE SCALE GENOMIC DNA]</scope>
    <source>
        <strain evidence="2 3">HX-9-20</strain>
    </source>
</reference>
<evidence type="ECO:0000313" key="2">
    <source>
        <dbReference type="EMBL" id="TWO67915.1"/>
    </source>
</evidence>
<organism evidence="2 3">
    <name type="scientific">Caenimonas sedimenti</name>
    <dbReference type="NCBI Taxonomy" id="2596921"/>
    <lineage>
        <taxon>Bacteria</taxon>
        <taxon>Pseudomonadati</taxon>
        <taxon>Pseudomonadota</taxon>
        <taxon>Betaproteobacteria</taxon>
        <taxon>Burkholderiales</taxon>
        <taxon>Comamonadaceae</taxon>
        <taxon>Caenimonas</taxon>
    </lineage>
</organism>
<dbReference type="InterPro" id="IPR000182">
    <property type="entry name" value="GNAT_dom"/>
</dbReference>
<evidence type="ECO:0000259" key="1">
    <source>
        <dbReference type="Pfam" id="PF13302"/>
    </source>
</evidence>
<name>A0A562ZHY1_9BURK</name>
<evidence type="ECO:0000313" key="3">
    <source>
        <dbReference type="Proteomes" id="UP000318199"/>
    </source>
</evidence>
<dbReference type="InterPro" id="IPR016181">
    <property type="entry name" value="Acyl_CoA_acyltransferase"/>
</dbReference>
<sequence length="184" mass="20682">MDGAPQIRRTPAIQGWSVVLRDVEESDAAFILSLRLDPARNQFLSPVPDDVERQRAWIRGYQASTGQAYFIICDRQLRPLGTVRVYDAIGDSFSWGSWILKQGVPPTAAIESALLVYRLGLAWGFDASHFKVHRANASVVQFHESFGAQRTAETEEEIFFRLDRAAIERALKRYARFLPAAGDA</sequence>
<dbReference type="AlphaFoldDB" id="A0A562ZHY1"/>
<keyword evidence="3" id="KW-1185">Reference proteome</keyword>
<feature type="domain" description="N-acetyltransferase" evidence="1">
    <location>
        <begin position="18"/>
        <end position="148"/>
    </location>
</feature>
<comment type="caution">
    <text evidence="2">The sequence shown here is derived from an EMBL/GenBank/DDBJ whole genome shotgun (WGS) entry which is preliminary data.</text>
</comment>
<dbReference type="EMBL" id="VOBQ01000022">
    <property type="protein sequence ID" value="TWO67915.1"/>
    <property type="molecule type" value="Genomic_DNA"/>
</dbReference>
<dbReference type="GO" id="GO:0016747">
    <property type="term" value="F:acyltransferase activity, transferring groups other than amino-acyl groups"/>
    <property type="evidence" value="ECO:0007669"/>
    <property type="project" value="InterPro"/>
</dbReference>
<protein>
    <submittedName>
        <fullName evidence="2">GNAT family N-acetyltransferase</fullName>
    </submittedName>
</protein>
<dbReference type="RefSeq" id="WP_145896108.1">
    <property type="nucleotide sequence ID" value="NZ_VOBQ01000022.1"/>
</dbReference>
<gene>
    <name evidence="2" type="ORF">FN976_25130</name>
</gene>
<dbReference type="Pfam" id="PF13302">
    <property type="entry name" value="Acetyltransf_3"/>
    <property type="match status" value="1"/>
</dbReference>
<dbReference type="OrthoDB" id="2049878at2"/>
<keyword evidence="2" id="KW-0808">Transferase</keyword>
<proteinExistence type="predicted"/>
<accession>A0A562ZHY1</accession>